<organism evidence="2 3">
    <name type="scientific">Psychrobacillus faecigallinarum</name>
    <dbReference type="NCBI Taxonomy" id="2762235"/>
    <lineage>
        <taxon>Bacteria</taxon>
        <taxon>Bacillati</taxon>
        <taxon>Bacillota</taxon>
        <taxon>Bacilli</taxon>
        <taxon>Bacillales</taxon>
        <taxon>Bacillaceae</taxon>
        <taxon>Psychrobacillus</taxon>
    </lineage>
</organism>
<protein>
    <submittedName>
        <fullName evidence="2">DUF485 domain-containing protein</fullName>
    </submittedName>
</protein>
<dbReference type="Proteomes" id="UP000640786">
    <property type="component" value="Unassembled WGS sequence"/>
</dbReference>
<evidence type="ECO:0000313" key="3">
    <source>
        <dbReference type="Proteomes" id="UP000640786"/>
    </source>
</evidence>
<dbReference type="PANTHER" id="PTHR38441">
    <property type="entry name" value="INTEGRAL MEMBRANE PROTEIN-RELATED"/>
    <property type="match status" value="1"/>
</dbReference>
<keyword evidence="1" id="KW-0472">Membrane</keyword>
<evidence type="ECO:0000313" key="2">
    <source>
        <dbReference type="EMBL" id="MBD7944207.1"/>
    </source>
</evidence>
<dbReference type="EMBL" id="JACSQO010000003">
    <property type="protein sequence ID" value="MBD7944207.1"/>
    <property type="molecule type" value="Genomic_DNA"/>
</dbReference>
<evidence type="ECO:0000256" key="1">
    <source>
        <dbReference type="SAM" id="Phobius"/>
    </source>
</evidence>
<feature type="transmembrane region" description="Helical" evidence="1">
    <location>
        <begin position="65"/>
        <end position="87"/>
    </location>
</feature>
<dbReference type="Pfam" id="PF04341">
    <property type="entry name" value="DUF485"/>
    <property type="match status" value="1"/>
</dbReference>
<keyword evidence="1" id="KW-1133">Transmembrane helix</keyword>
<name>A0ABR8R8U1_9BACI</name>
<feature type="transmembrane region" description="Helical" evidence="1">
    <location>
        <begin position="32"/>
        <end position="53"/>
    </location>
</feature>
<accession>A0ABR8R8U1</accession>
<gene>
    <name evidence="2" type="ORF">H9650_08760</name>
</gene>
<keyword evidence="3" id="KW-1185">Reference proteome</keyword>
<comment type="caution">
    <text evidence="2">The sequence shown here is derived from an EMBL/GenBank/DDBJ whole genome shotgun (WGS) entry which is preliminary data.</text>
</comment>
<sequence length="110" mass="12521">MKKSGTEPPLYNYEAIAQSPDFKALKKKKRNFIIPIAAFFLLFYISLPILTSYTTILNKPAIGDITWVWVFALAQFIMTWALCMIYVSKANGFDKDAEAIIEKEKAGDYV</sequence>
<keyword evidence="1" id="KW-0812">Transmembrane</keyword>
<dbReference type="RefSeq" id="WP_144538589.1">
    <property type="nucleotide sequence ID" value="NZ_JACSQO010000003.1"/>
</dbReference>
<reference evidence="2 3" key="1">
    <citation type="submission" date="2020-08" db="EMBL/GenBank/DDBJ databases">
        <title>A Genomic Blueprint of the Chicken Gut Microbiome.</title>
        <authorList>
            <person name="Gilroy R."/>
            <person name="Ravi A."/>
            <person name="Getino M."/>
            <person name="Pursley I."/>
            <person name="Horton D.L."/>
            <person name="Alikhan N.-F."/>
            <person name="Baker D."/>
            <person name="Gharbi K."/>
            <person name="Hall N."/>
            <person name="Watson M."/>
            <person name="Adriaenssens E.M."/>
            <person name="Foster-Nyarko E."/>
            <person name="Jarju S."/>
            <person name="Secka A."/>
            <person name="Antonio M."/>
            <person name="Oren A."/>
            <person name="Chaudhuri R."/>
            <person name="La Ragione R.M."/>
            <person name="Hildebrand F."/>
            <person name="Pallen M.J."/>
        </authorList>
    </citation>
    <scope>NUCLEOTIDE SEQUENCE [LARGE SCALE GENOMIC DNA]</scope>
    <source>
        <strain evidence="2 3">Sa2BUA9</strain>
    </source>
</reference>
<proteinExistence type="predicted"/>
<dbReference type="InterPro" id="IPR007436">
    <property type="entry name" value="DUF485"/>
</dbReference>
<dbReference type="PANTHER" id="PTHR38441:SF1">
    <property type="entry name" value="MEMBRANE PROTEIN"/>
    <property type="match status" value="1"/>
</dbReference>